<reference evidence="3 4" key="1">
    <citation type="journal article" date="2015" name="Sci. Rep.">
        <title>Chromosome-level genome map provides insights into diverse defense mechanisms in the medicinal fungus Ganoderma sinense.</title>
        <authorList>
            <person name="Zhu Y."/>
            <person name="Xu J."/>
            <person name="Sun C."/>
            <person name="Zhou S."/>
            <person name="Xu H."/>
            <person name="Nelson D.R."/>
            <person name="Qian J."/>
            <person name="Song J."/>
            <person name="Luo H."/>
            <person name="Xiang L."/>
            <person name="Li Y."/>
            <person name="Xu Z."/>
            <person name="Ji A."/>
            <person name="Wang L."/>
            <person name="Lu S."/>
            <person name="Hayward A."/>
            <person name="Sun W."/>
            <person name="Li X."/>
            <person name="Schwartz D.C."/>
            <person name="Wang Y."/>
            <person name="Chen S."/>
        </authorList>
    </citation>
    <scope>NUCLEOTIDE SEQUENCE [LARGE SCALE GENOMIC DNA]</scope>
    <source>
        <strain evidence="3 4">ZZ0214-1</strain>
    </source>
</reference>
<organism evidence="3 4">
    <name type="scientific">Ganoderma sinense ZZ0214-1</name>
    <dbReference type="NCBI Taxonomy" id="1077348"/>
    <lineage>
        <taxon>Eukaryota</taxon>
        <taxon>Fungi</taxon>
        <taxon>Dikarya</taxon>
        <taxon>Basidiomycota</taxon>
        <taxon>Agaricomycotina</taxon>
        <taxon>Agaricomycetes</taxon>
        <taxon>Polyporales</taxon>
        <taxon>Polyporaceae</taxon>
        <taxon>Ganoderma</taxon>
    </lineage>
</organism>
<dbReference type="EMBL" id="AYKW01000011">
    <property type="protein sequence ID" value="PIL32241.1"/>
    <property type="molecule type" value="Genomic_DNA"/>
</dbReference>
<name>A0A2G8SER3_9APHY</name>
<feature type="region of interest" description="Disordered" evidence="1">
    <location>
        <begin position="23"/>
        <end position="140"/>
    </location>
</feature>
<keyword evidence="2" id="KW-0732">Signal</keyword>
<comment type="caution">
    <text evidence="3">The sequence shown here is derived from an EMBL/GenBank/DDBJ whole genome shotgun (WGS) entry which is preliminary data.</text>
</comment>
<feature type="region of interest" description="Disordered" evidence="1">
    <location>
        <begin position="165"/>
        <end position="227"/>
    </location>
</feature>
<feature type="chain" id="PRO_5013890074" evidence="2">
    <location>
        <begin position="23"/>
        <end position="394"/>
    </location>
</feature>
<sequence length="394" mass="42839">MESLMQLLLVLAFMYWMTPYLAPRRRPARPPERPRAIGRFASTPGPERREHRDDDGEGNGVGDLDGKDEDRPRLQPSLKGTHYSPSLRVVSDQSRERQETPVRASTSRAALPSGHVSRASVSSTASRRTVRWATESDEEDVKPLVNAREALASSVTSAEPCEMISVGSSTSSSKALQSSGTQTRSNLSTANAGSSSTRGAHSATRVASTSYVTPSASASSSLRSDTPDPSSFCLSLYSGDPDSLVLSNRSSDPGSLVLPYRSSDPDFLVLPYQPYDPGSLVLPYRSYDPSFLCLPCWTGHDRGDSLQRRILDIYDRQFVWFKNLANTMLDNGQPAGTGWFESESDSVIDSPPTFPPARTFALGTSSATVPRSYASCGCGSNQWTISFRTGRKCK</sequence>
<accession>A0A2G8SER3</accession>
<gene>
    <name evidence="3" type="ORF">GSI_05486</name>
</gene>
<keyword evidence="4" id="KW-1185">Reference proteome</keyword>
<evidence type="ECO:0000256" key="2">
    <source>
        <dbReference type="SAM" id="SignalP"/>
    </source>
</evidence>
<evidence type="ECO:0000313" key="3">
    <source>
        <dbReference type="EMBL" id="PIL32241.1"/>
    </source>
</evidence>
<dbReference type="Proteomes" id="UP000230002">
    <property type="component" value="Unassembled WGS sequence"/>
</dbReference>
<feature type="compositionally biased region" description="Basic and acidic residues" evidence="1">
    <location>
        <begin position="64"/>
        <end position="73"/>
    </location>
</feature>
<protein>
    <submittedName>
        <fullName evidence="3">Uncharacterized protein</fullName>
    </submittedName>
</protein>
<feature type="compositionally biased region" description="Low complexity" evidence="1">
    <location>
        <begin position="116"/>
        <end position="133"/>
    </location>
</feature>
<dbReference type="AlphaFoldDB" id="A0A2G8SER3"/>
<feature type="compositionally biased region" description="Low complexity" evidence="1">
    <location>
        <begin position="207"/>
        <end position="224"/>
    </location>
</feature>
<evidence type="ECO:0000313" key="4">
    <source>
        <dbReference type="Proteomes" id="UP000230002"/>
    </source>
</evidence>
<feature type="compositionally biased region" description="Low complexity" evidence="1">
    <location>
        <begin position="168"/>
        <end position="179"/>
    </location>
</feature>
<feature type="signal peptide" evidence="2">
    <location>
        <begin position="1"/>
        <end position="22"/>
    </location>
</feature>
<evidence type="ECO:0000256" key="1">
    <source>
        <dbReference type="SAM" id="MobiDB-lite"/>
    </source>
</evidence>
<proteinExistence type="predicted"/>
<feature type="compositionally biased region" description="Polar residues" evidence="1">
    <location>
        <begin position="180"/>
        <end position="199"/>
    </location>
</feature>